<reference evidence="3 4" key="1">
    <citation type="submission" date="2014-09" db="EMBL/GenBank/DDBJ databases">
        <authorList>
            <person name="Magalhaes I.L.F."/>
            <person name="Oliveira U."/>
            <person name="Santos F.R."/>
            <person name="Vidigal T.H.D.A."/>
            <person name="Brescovit A.D."/>
            <person name="Santos A.J."/>
        </authorList>
    </citation>
    <scope>NUCLEOTIDE SEQUENCE [LARGE SCALE GENOMIC DNA]</scope>
</reference>
<evidence type="ECO:0000259" key="2">
    <source>
        <dbReference type="Pfam" id="PF19327"/>
    </source>
</evidence>
<dbReference type="InterPro" id="IPR019200">
    <property type="entry name" value="ATP_adenylylTrfase_C"/>
</dbReference>
<dbReference type="GO" id="GO:0009117">
    <property type="term" value="P:nucleotide metabolic process"/>
    <property type="evidence" value="ECO:0007669"/>
    <property type="project" value="InterPro"/>
</dbReference>
<name>A0A0P1BJ64_9BASI</name>
<evidence type="ECO:0000313" key="4">
    <source>
        <dbReference type="Proteomes" id="UP000054845"/>
    </source>
</evidence>
<dbReference type="EMBL" id="CCYA01000273">
    <property type="protein sequence ID" value="CEH15953.1"/>
    <property type="molecule type" value="Genomic_DNA"/>
</dbReference>
<dbReference type="SUPFAM" id="SSF54197">
    <property type="entry name" value="HIT-like"/>
    <property type="match status" value="1"/>
</dbReference>
<dbReference type="PANTHER" id="PTHR38420">
    <property type="entry name" value="AP-4-A PHOSPHORYLASE II"/>
    <property type="match status" value="1"/>
</dbReference>
<dbReference type="OrthoDB" id="10267950at2759"/>
<keyword evidence="4" id="KW-1185">Reference proteome</keyword>
<protein>
    <submittedName>
        <fullName evidence="3">APA1_2</fullName>
    </submittedName>
</protein>
<dbReference type="STRING" id="401625.A0A0P1BJ64"/>
<feature type="domain" description="ATP adenylyltransferase C-terminal" evidence="1">
    <location>
        <begin position="270"/>
        <end position="411"/>
    </location>
</feature>
<dbReference type="InterPro" id="IPR045759">
    <property type="entry name" value="Ap4A_phos1/2_N"/>
</dbReference>
<dbReference type="InterPro" id="IPR009163">
    <property type="entry name" value="Ap4A_phos1/2"/>
</dbReference>
<evidence type="ECO:0000259" key="1">
    <source>
        <dbReference type="Pfam" id="PF09830"/>
    </source>
</evidence>
<dbReference type="AlphaFoldDB" id="A0A0P1BJ64"/>
<organism evidence="3 4">
    <name type="scientific">Ceraceosorus bombacis</name>
    <dbReference type="NCBI Taxonomy" id="401625"/>
    <lineage>
        <taxon>Eukaryota</taxon>
        <taxon>Fungi</taxon>
        <taxon>Dikarya</taxon>
        <taxon>Basidiomycota</taxon>
        <taxon>Ustilaginomycotina</taxon>
        <taxon>Exobasidiomycetes</taxon>
        <taxon>Ceraceosorales</taxon>
        <taxon>Ceraceosoraceae</taxon>
        <taxon>Ceraceosorus</taxon>
    </lineage>
</organism>
<accession>A0A0P1BJ64</accession>
<dbReference type="GO" id="GO:0005524">
    <property type="term" value="F:ATP binding"/>
    <property type="evidence" value="ECO:0007669"/>
    <property type="project" value="InterPro"/>
</dbReference>
<dbReference type="PANTHER" id="PTHR38420:SF1">
    <property type="entry name" value="PUTATIVE (AFU_ORTHOLOGUE AFUA_5G14690)-RELATED"/>
    <property type="match status" value="1"/>
</dbReference>
<sequence>MSSSSSSLSASDIQPQALSSLFTSLNQAWIRATSSGTVVRPSSTLVLLPDGRRAPSEAGDGAGEVGKLGVNWRIRCVPSLGQKARAKAQAQAQAQAEGASSAASTTVESDVFAPPYDANLFVWSDESHVVLLNKYALVARHFLLVPKQFASQNLPPTPGMLALSYQILRQDAQSHTMLSSHFPSTSTSTCTLTPEESEREEDGELFAFYNCGHLSGASQRRSHVQFLRSGLEGQEELGERGEGRVPIERLLSLCVEEHQGKDDTVFALPLPYQHFVALLTPPSSSQSGALQSYLMRKLFGLLEAMQQARFATLDQQISSSNATFSPSQSGATQNGPPSYNLLMTTRAMHLIPRSKEVFELKVEEDGKEHQAELSINSMAYAGHLLAKNRAELLALQSLPGGALQVLSSTGIAGVKDVTTALAEEGTLATKEINDGRDLARGGGNV</sequence>
<dbReference type="InterPro" id="IPR043171">
    <property type="entry name" value="Ap4A_phos1/2-like"/>
</dbReference>
<dbReference type="Gene3D" id="3.30.428.70">
    <property type="match status" value="1"/>
</dbReference>
<dbReference type="InterPro" id="IPR036265">
    <property type="entry name" value="HIT-like_sf"/>
</dbReference>
<dbReference type="Proteomes" id="UP000054845">
    <property type="component" value="Unassembled WGS sequence"/>
</dbReference>
<dbReference type="Pfam" id="PF19327">
    <property type="entry name" value="Ap4A_phos_N"/>
    <property type="match status" value="1"/>
</dbReference>
<feature type="domain" description="Ap4A phosphorylase 1/2 N-terminal" evidence="2">
    <location>
        <begin position="67"/>
        <end position="153"/>
    </location>
</feature>
<proteinExistence type="predicted"/>
<dbReference type="GO" id="GO:0003877">
    <property type="term" value="F:ATP:ADP adenylyltransferase activity"/>
    <property type="evidence" value="ECO:0007669"/>
    <property type="project" value="InterPro"/>
</dbReference>
<evidence type="ECO:0000313" key="3">
    <source>
        <dbReference type="EMBL" id="CEH15953.1"/>
    </source>
</evidence>
<dbReference type="Pfam" id="PF09830">
    <property type="entry name" value="ATP_transf"/>
    <property type="match status" value="1"/>
</dbReference>